<dbReference type="Pfam" id="PF02796">
    <property type="entry name" value="HTH_7"/>
    <property type="match status" value="1"/>
</dbReference>
<dbReference type="PANTHER" id="PTHR30055">
    <property type="entry name" value="HTH-TYPE TRANSCRIPTIONAL REGULATOR RUTR"/>
    <property type="match status" value="1"/>
</dbReference>
<reference evidence="7 8" key="1">
    <citation type="submission" date="2021-01" db="EMBL/GenBank/DDBJ databases">
        <title>Whole genome shotgun sequence of Plantactinospora mayteni NBRC 109088.</title>
        <authorList>
            <person name="Komaki H."/>
            <person name="Tamura T."/>
        </authorList>
    </citation>
    <scope>NUCLEOTIDE SEQUENCE [LARGE SCALE GENOMIC DNA]</scope>
    <source>
        <strain evidence="7 8">NBRC 109088</strain>
    </source>
</reference>
<dbReference type="PANTHER" id="PTHR30055:SF234">
    <property type="entry name" value="HTH-TYPE TRANSCRIPTIONAL REGULATOR BETI"/>
    <property type="match status" value="1"/>
</dbReference>
<organism evidence="7 8">
    <name type="scientific">Plantactinospora mayteni</name>
    <dbReference type="NCBI Taxonomy" id="566021"/>
    <lineage>
        <taxon>Bacteria</taxon>
        <taxon>Bacillati</taxon>
        <taxon>Actinomycetota</taxon>
        <taxon>Actinomycetes</taxon>
        <taxon>Micromonosporales</taxon>
        <taxon>Micromonosporaceae</taxon>
        <taxon>Plantactinospora</taxon>
    </lineage>
</organism>
<dbReference type="Gene3D" id="1.10.357.10">
    <property type="entry name" value="Tetracycline Repressor, domain 2"/>
    <property type="match status" value="1"/>
</dbReference>
<gene>
    <name evidence="7" type="ORF">Pma05_32380</name>
</gene>
<proteinExistence type="predicted"/>
<evidence type="ECO:0000256" key="4">
    <source>
        <dbReference type="PROSITE-ProRule" id="PRU00335"/>
    </source>
</evidence>
<dbReference type="PRINTS" id="PR00455">
    <property type="entry name" value="HTHTETR"/>
</dbReference>
<dbReference type="Pfam" id="PF00440">
    <property type="entry name" value="TetR_N"/>
    <property type="match status" value="1"/>
</dbReference>
<dbReference type="InterPro" id="IPR009057">
    <property type="entry name" value="Homeodomain-like_sf"/>
</dbReference>
<keyword evidence="2 4" id="KW-0238">DNA-binding</keyword>
<feature type="region of interest" description="Disordered" evidence="5">
    <location>
        <begin position="247"/>
        <end position="285"/>
    </location>
</feature>
<evidence type="ECO:0000256" key="1">
    <source>
        <dbReference type="ARBA" id="ARBA00023015"/>
    </source>
</evidence>
<sequence>MDRPPALDTRSRILRTALDLFGAQGYQRTSLRQIADRLGMTKAGILYHFPSKEHLLVALAEPLVSDLEAALDRAARLPWPAARWAALEGWLDALLRHRRPLGTLYHDMTLLARGSTYARILRLATQAHDLVAGPGATRLERIRAIQATGMLGDPIVFFANTPDDELRAEMLDGVARLLGEPTPPPGEPEPEPFPSPGSAGPQPGDAGQVPAESGPATTVAGPAALVTGPVTAVAGSVTAVAGPVAAEAGAGRGPEPSGSRHPGPEPRRPDRRRRAGRPPGLSAEQVRTVQAMHAAGLHTVDQIAASVGVSRATLYRHLRAAEPARPEL</sequence>
<evidence type="ECO:0000256" key="2">
    <source>
        <dbReference type="ARBA" id="ARBA00023125"/>
    </source>
</evidence>
<dbReference type="InterPro" id="IPR006120">
    <property type="entry name" value="Resolvase_HTH_dom"/>
</dbReference>
<evidence type="ECO:0000313" key="7">
    <source>
        <dbReference type="EMBL" id="GIG96665.1"/>
    </source>
</evidence>
<keyword evidence="3" id="KW-0804">Transcription</keyword>
<dbReference type="Proteomes" id="UP000621500">
    <property type="component" value="Unassembled WGS sequence"/>
</dbReference>
<keyword evidence="8" id="KW-1185">Reference proteome</keyword>
<protein>
    <submittedName>
        <fullName evidence="7">TetR family transcriptional regulator</fullName>
    </submittedName>
</protein>
<dbReference type="InterPro" id="IPR050109">
    <property type="entry name" value="HTH-type_TetR-like_transc_reg"/>
</dbReference>
<dbReference type="RefSeq" id="WP_203858215.1">
    <property type="nucleotide sequence ID" value="NZ_BAAAZQ010000001.1"/>
</dbReference>
<evidence type="ECO:0000313" key="8">
    <source>
        <dbReference type="Proteomes" id="UP000621500"/>
    </source>
</evidence>
<evidence type="ECO:0000256" key="5">
    <source>
        <dbReference type="SAM" id="MobiDB-lite"/>
    </source>
</evidence>
<dbReference type="PROSITE" id="PS50977">
    <property type="entry name" value="HTH_TETR_2"/>
    <property type="match status" value="1"/>
</dbReference>
<feature type="domain" description="HTH tetR-type" evidence="6">
    <location>
        <begin position="7"/>
        <end position="67"/>
    </location>
</feature>
<keyword evidence="1" id="KW-0805">Transcription regulation</keyword>
<evidence type="ECO:0000256" key="3">
    <source>
        <dbReference type="ARBA" id="ARBA00023163"/>
    </source>
</evidence>
<feature type="region of interest" description="Disordered" evidence="5">
    <location>
        <begin position="176"/>
        <end position="220"/>
    </location>
</feature>
<accession>A0ABQ4EPX4</accession>
<name>A0ABQ4EPX4_9ACTN</name>
<comment type="caution">
    <text evidence="7">The sequence shown here is derived from an EMBL/GenBank/DDBJ whole genome shotgun (WGS) entry which is preliminary data.</text>
</comment>
<dbReference type="InterPro" id="IPR001647">
    <property type="entry name" value="HTH_TetR"/>
</dbReference>
<dbReference type="Gene3D" id="1.10.10.60">
    <property type="entry name" value="Homeodomain-like"/>
    <property type="match status" value="1"/>
</dbReference>
<feature type="compositionally biased region" description="Low complexity" evidence="5">
    <location>
        <begin position="247"/>
        <end position="261"/>
    </location>
</feature>
<feature type="DNA-binding region" description="H-T-H motif" evidence="4">
    <location>
        <begin position="30"/>
        <end position="49"/>
    </location>
</feature>
<evidence type="ECO:0000259" key="6">
    <source>
        <dbReference type="PROSITE" id="PS50977"/>
    </source>
</evidence>
<dbReference type="CDD" id="cd00569">
    <property type="entry name" value="HTH_Hin_like"/>
    <property type="match status" value="1"/>
</dbReference>
<feature type="compositionally biased region" description="Pro residues" evidence="5">
    <location>
        <begin position="181"/>
        <end position="195"/>
    </location>
</feature>
<dbReference type="SUPFAM" id="SSF46689">
    <property type="entry name" value="Homeodomain-like"/>
    <property type="match status" value="2"/>
</dbReference>
<dbReference type="EMBL" id="BONX01000022">
    <property type="protein sequence ID" value="GIG96665.1"/>
    <property type="molecule type" value="Genomic_DNA"/>
</dbReference>